<accession>A0A1B0ADI2</accession>
<evidence type="ECO:0000313" key="2">
    <source>
        <dbReference type="Proteomes" id="UP000092445"/>
    </source>
</evidence>
<evidence type="ECO:0000313" key="1">
    <source>
        <dbReference type="EnsemblMetazoa" id="GPAI042231-PA"/>
    </source>
</evidence>
<dbReference type="Proteomes" id="UP000092445">
    <property type="component" value="Unassembled WGS sequence"/>
</dbReference>
<proteinExistence type="predicted"/>
<organism evidence="1 2">
    <name type="scientific">Glossina pallidipes</name>
    <name type="common">Tsetse fly</name>
    <dbReference type="NCBI Taxonomy" id="7398"/>
    <lineage>
        <taxon>Eukaryota</taxon>
        <taxon>Metazoa</taxon>
        <taxon>Ecdysozoa</taxon>
        <taxon>Arthropoda</taxon>
        <taxon>Hexapoda</taxon>
        <taxon>Insecta</taxon>
        <taxon>Pterygota</taxon>
        <taxon>Neoptera</taxon>
        <taxon>Endopterygota</taxon>
        <taxon>Diptera</taxon>
        <taxon>Brachycera</taxon>
        <taxon>Muscomorpha</taxon>
        <taxon>Hippoboscoidea</taxon>
        <taxon>Glossinidae</taxon>
        <taxon>Glossina</taxon>
    </lineage>
</organism>
<protein>
    <submittedName>
        <fullName evidence="1">Uncharacterized protein</fullName>
    </submittedName>
</protein>
<reference evidence="2" key="1">
    <citation type="submission" date="2014-03" db="EMBL/GenBank/DDBJ databases">
        <authorList>
            <person name="Aksoy S."/>
            <person name="Warren W."/>
            <person name="Wilson R.K."/>
        </authorList>
    </citation>
    <scope>NUCLEOTIDE SEQUENCE [LARGE SCALE GENOMIC DNA]</scope>
    <source>
        <strain evidence="2">IAEA</strain>
    </source>
</reference>
<dbReference type="AlphaFoldDB" id="A0A1B0ADI2"/>
<keyword evidence="2" id="KW-1185">Reference proteome</keyword>
<name>A0A1B0ADI2_GLOPL</name>
<reference evidence="1" key="2">
    <citation type="submission" date="2020-05" db="UniProtKB">
        <authorList>
            <consortium name="EnsemblMetazoa"/>
        </authorList>
    </citation>
    <scope>IDENTIFICATION</scope>
    <source>
        <strain evidence="1">IAEA</strain>
    </source>
</reference>
<dbReference type="EnsemblMetazoa" id="GPAI042231-RA">
    <property type="protein sequence ID" value="GPAI042231-PA"/>
    <property type="gene ID" value="GPAI042231"/>
</dbReference>
<sequence>MQNWKVQGPESLQRWRNEEEAMFSIETADSAKYRPKTSHQRTIHKTRTGCVPQTPQKQQYKWTEARRVLIADPDKADCDMLPKVQWGAAYPMNYDNIHSIVTSLRDVLHFSISLPVPINSISDMNEYPAWLNDELKRLIIVLQIFLAIRAMQQYSIDRVNALNAALSLHRPMSMKLIAAPMMVFMVAQAVN</sequence>
<dbReference type="VEuPathDB" id="VectorBase:GPAI042231"/>